<reference evidence="3 4" key="1">
    <citation type="submission" date="2016-11" db="EMBL/GenBank/DDBJ databases">
        <title>The macronuclear genome of Stentor coeruleus: a giant cell with tiny introns.</title>
        <authorList>
            <person name="Slabodnick M."/>
            <person name="Ruby J.G."/>
            <person name="Reiff S.B."/>
            <person name="Swart E.C."/>
            <person name="Gosai S."/>
            <person name="Prabakaran S."/>
            <person name="Witkowska E."/>
            <person name="Larue G.E."/>
            <person name="Fisher S."/>
            <person name="Freeman R.M."/>
            <person name="Gunawardena J."/>
            <person name="Chu W."/>
            <person name="Stover N.A."/>
            <person name="Gregory B.D."/>
            <person name="Nowacki M."/>
            <person name="Derisi J."/>
            <person name="Roy S.W."/>
            <person name="Marshall W.F."/>
            <person name="Sood P."/>
        </authorList>
    </citation>
    <scope>NUCLEOTIDE SEQUENCE [LARGE SCALE GENOMIC DNA]</scope>
    <source>
        <strain evidence="3">WM001</strain>
    </source>
</reference>
<dbReference type="PROSITE" id="PS51335">
    <property type="entry name" value="ELMO"/>
    <property type="match status" value="1"/>
</dbReference>
<dbReference type="PANTHER" id="PTHR12771">
    <property type="entry name" value="ENGULFMENT AND CELL MOTILITY"/>
    <property type="match status" value="1"/>
</dbReference>
<dbReference type="InterPro" id="IPR006816">
    <property type="entry name" value="ELMO_dom"/>
</dbReference>
<name>A0A1R2BCY0_9CILI</name>
<accession>A0A1R2BCY0</accession>
<protein>
    <recommendedName>
        <fullName evidence="2">ELMO domain-containing protein</fullName>
    </recommendedName>
</protein>
<dbReference type="EMBL" id="MPUH01000747">
    <property type="protein sequence ID" value="OMJ74495.1"/>
    <property type="molecule type" value="Genomic_DNA"/>
</dbReference>
<evidence type="ECO:0000313" key="3">
    <source>
        <dbReference type="EMBL" id="OMJ74495.1"/>
    </source>
</evidence>
<dbReference type="PANTHER" id="PTHR12771:SF56">
    <property type="entry name" value="CED-12"/>
    <property type="match status" value="1"/>
</dbReference>
<dbReference type="AlphaFoldDB" id="A0A1R2BCY0"/>
<evidence type="ECO:0000259" key="2">
    <source>
        <dbReference type="PROSITE" id="PS51335"/>
    </source>
</evidence>
<dbReference type="OrthoDB" id="284119at2759"/>
<keyword evidence="4" id="KW-1185">Reference proteome</keyword>
<dbReference type="Pfam" id="PF04727">
    <property type="entry name" value="ELMO_CED12"/>
    <property type="match status" value="1"/>
</dbReference>
<keyword evidence="1" id="KW-1133">Transmembrane helix</keyword>
<keyword evidence="1" id="KW-0812">Transmembrane</keyword>
<sequence>MDDDENIDFYPTSCWGRCCKRKSFVLTREEMEALLFLRLKSRVKFDMANTLHQEELKVLWNLSFQDPPELISDQWVTIGFQGPDPSTDFRGGGIYSLQQLIFFAKNFPEKYMIYKNAEYSFAICSINLTYFFLYYFQLLPRRALGTSDCRRAPPHIMKVFAKLNAQDQSTLDEIHSITVMKMHEKWQEMKQKPGITVMNFMQALVLSTFFIENILSRNPKSLFDLKRLSV</sequence>
<feature type="transmembrane region" description="Helical" evidence="1">
    <location>
        <begin position="195"/>
        <end position="215"/>
    </location>
</feature>
<feature type="domain" description="ELMO" evidence="2">
    <location>
        <begin position="51"/>
        <end position="215"/>
    </location>
</feature>
<organism evidence="3 4">
    <name type="scientific">Stentor coeruleus</name>
    <dbReference type="NCBI Taxonomy" id="5963"/>
    <lineage>
        <taxon>Eukaryota</taxon>
        <taxon>Sar</taxon>
        <taxon>Alveolata</taxon>
        <taxon>Ciliophora</taxon>
        <taxon>Postciliodesmatophora</taxon>
        <taxon>Heterotrichea</taxon>
        <taxon>Heterotrichida</taxon>
        <taxon>Stentoridae</taxon>
        <taxon>Stentor</taxon>
    </lineage>
</organism>
<proteinExistence type="predicted"/>
<dbReference type="InterPro" id="IPR050868">
    <property type="entry name" value="ELMO_domain-containing"/>
</dbReference>
<comment type="caution">
    <text evidence="3">The sequence shown here is derived from an EMBL/GenBank/DDBJ whole genome shotgun (WGS) entry which is preliminary data.</text>
</comment>
<dbReference type="Proteomes" id="UP000187209">
    <property type="component" value="Unassembled WGS sequence"/>
</dbReference>
<keyword evidence="1" id="KW-0472">Membrane</keyword>
<gene>
    <name evidence="3" type="ORF">SteCoe_26573</name>
</gene>
<evidence type="ECO:0000256" key="1">
    <source>
        <dbReference type="SAM" id="Phobius"/>
    </source>
</evidence>
<evidence type="ECO:0000313" key="4">
    <source>
        <dbReference type="Proteomes" id="UP000187209"/>
    </source>
</evidence>
<feature type="transmembrane region" description="Helical" evidence="1">
    <location>
        <begin position="119"/>
        <end position="136"/>
    </location>
</feature>